<organism evidence="2 3">
    <name type="scientific">Faecalicatena contorta</name>
    <dbReference type="NCBI Taxonomy" id="39482"/>
    <lineage>
        <taxon>Bacteria</taxon>
        <taxon>Bacillati</taxon>
        <taxon>Bacillota</taxon>
        <taxon>Clostridia</taxon>
        <taxon>Lachnospirales</taxon>
        <taxon>Lachnospiraceae</taxon>
        <taxon>Faecalicatena</taxon>
    </lineage>
</organism>
<dbReference type="EMBL" id="UHJJ01000004">
    <property type="protein sequence ID" value="SUQ13968.1"/>
    <property type="molecule type" value="Genomic_DNA"/>
</dbReference>
<dbReference type="RefSeq" id="WP_109710390.1">
    <property type="nucleotide sequence ID" value="NZ_QGDS01000004.1"/>
</dbReference>
<dbReference type="OrthoDB" id="1863318at2"/>
<keyword evidence="3" id="KW-1185">Reference proteome</keyword>
<proteinExistence type="predicted"/>
<keyword evidence="1" id="KW-1133">Transmembrane helix</keyword>
<dbReference type="Proteomes" id="UP000254051">
    <property type="component" value="Unassembled WGS sequence"/>
</dbReference>
<evidence type="ECO:0000256" key="1">
    <source>
        <dbReference type="SAM" id="Phobius"/>
    </source>
</evidence>
<name>A0A316A089_9FIRM</name>
<reference evidence="3" key="1">
    <citation type="submission" date="2017-07" db="EMBL/GenBank/DDBJ databases">
        <authorList>
            <person name="Varghese N."/>
            <person name="Submissions S."/>
        </authorList>
    </citation>
    <scope>NUCLEOTIDE SEQUENCE [LARGE SCALE GENOMIC DNA]</scope>
    <source>
        <strain evidence="3">NLAE-zl-C134</strain>
    </source>
</reference>
<evidence type="ECO:0000313" key="2">
    <source>
        <dbReference type="EMBL" id="SUQ13968.1"/>
    </source>
</evidence>
<feature type="transmembrane region" description="Helical" evidence="1">
    <location>
        <begin position="12"/>
        <end position="31"/>
    </location>
</feature>
<evidence type="ECO:0000313" key="3">
    <source>
        <dbReference type="Proteomes" id="UP000254051"/>
    </source>
</evidence>
<accession>A0A316A089</accession>
<gene>
    <name evidence="2" type="ORF">SAMN05216529_104282</name>
</gene>
<keyword evidence="1" id="KW-0812">Transmembrane</keyword>
<protein>
    <submittedName>
        <fullName evidence="2">Uncharacterized protein</fullName>
    </submittedName>
</protein>
<dbReference type="AlphaFoldDB" id="A0A316A089"/>
<keyword evidence="1" id="KW-0472">Membrane</keyword>
<sequence length="102" mass="11323">MSEIKTLKKNIISLILAGAVLCAFLLSDLYISEHIEHHCTGKDCTVCLEIQHAESMINQIGGAVLPVMVMIGIIAIVINFLPLIYSFIQRETLISEKVRLNN</sequence>
<feature type="transmembrane region" description="Helical" evidence="1">
    <location>
        <begin position="63"/>
        <end position="88"/>
    </location>
</feature>